<protein>
    <submittedName>
        <fullName evidence="1">CO2 hydration protein</fullName>
    </submittedName>
</protein>
<dbReference type="Pfam" id="PF10216">
    <property type="entry name" value="ChpXY"/>
    <property type="match status" value="1"/>
</dbReference>
<dbReference type="RefSeq" id="WP_323305953.1">
    <property type="nucleotide sequence ID" value="NZ_JAYGHX010000007.1"/>
</dbReference>
<evidence type="ECO:0000313" key="2">
    <source>
        <dbReference type="Proteomes" id="UP001304461"/>
    </source>
</evidence>
<sequence>MRPIPRSPKPPLTHAGGRPSRSDLVETLLAGHTLLAESPDHLAQVVDVLESYGEVLDAYSINLVYQAEQQFLNPFPVFRFLDGDLSPAKIWRHLLHDRINYEYAEYCQKSMLWHGTGGLDAYLDSEAFAASCAAIVARKTRRDPLLAVLNPLFPQFLTELIRSAATTHALGQFWRVMSDLFLDLARAERDGRVDSIAAVVTFIKEGLVAAAGAPITYAVEIGGSSFWVLPPEAGLTFLGDVAVPYVEAVFLRGTPFLGTVSFNAQAQQISPDQAQFMYGALYADPLPTMGSGIPPSLLMQDMYRHLPERLRNRYLAGIRGDGDMRVKICMSFQKAMFCVTNAAIAGTFPHPLTTQAPAEQAANRAHAAAWAARLCVARTDCLDDPG</sequence>
<reference evidence="1 2" key="1">
    <citation type="submission" date="2023-12" db="EMBL/GenBank/DDBJ databases">
        <title>Baltic Sea Cyanobacteria.</title>
        <authorList>
            <person name="Delbaje E."/>
            <person name="Fewer D.P."/>
            <person name="Shishido T.K."/>
        </authorList>
    </citation>
    <scope>NUCLEOTIDE SEQUENCE [LARGE SCALE GENOMIC DNA]</scope>
    <source>
        <strain evidence="1 2">UHCC 0139</strain>
    </source>
</reference>
<comment type="caution">
    <text evidence="1">The sequence shown here is derived from an EMBL/GenBank/DDBJ whole genome shotgun (WGS) entry which is preliminary data.</text>
</comment>
<proteinExistence type="predicted"/>
<dbReference type="NCBIfam" id="TIGR01964">
    <property type="entry name" value="chpXY"/>
    <property type="match status" value="1"/>
</dbReference>
<organism evidence="1 2">
    <name type="scientific">Cyanobium gracile UHCC 0139</name>
    <dbReference type="NCBI Taxonomy" id="3110308"/>
    <lineage>
        <taxon>Bacteria</taxon>
        <taxon>Bacillati</taxon>
        <taxon>Cyanobacteriota</taxon>
        <taxon>Cyanophyceae</taxon>
        <taxon>Synechococcales</taxon>
        <taxon>Prochlorococcaceae</taxon>
        <taxon>Cyanobium</taxon>
    </lineage>
</organism>
<dbReference type="InterPro" id="IPR010220">
    <property type="entry name" value="CO2_hydration"/>
</dbReference>
<dbReference type="EMBL" id="JAYGHX010000007">
    <property type="protein sequence ID" value="MEA5391978.1"/>
    <property type="molecule type" value="Genomic_DNA"/>
</dbReference>
<name>A0ABU5RW78_9CYAN</name>
<gene>
    <name evidence="1" type="ORF">VB738_11995</name>
</gene>
<accession>A0ABU5RW78</accession>
<dbReference type="Proteomes" id="UP001304461">
    <property type="component" value="Unassembled WGS sequence"/>
</dbReference>
<keyword evidence="2" id="KW-1185">Reference proteome</keyword>
<evidence type="ECO:0000313" key="1">
    <source>
        <dbReference type="EMBL" id="MEA5391978.1"/>
    </source>
</evidence>